<feature type="transmembrane region" description="Helical" evidence="19">
    <location>
        <begin position="138"/>
        <end position="159"/>
    </location>
</feature>
<dbReference type="UniPathway" id="UPA00148">
    <property type="reaction ID" value="UER00238"/>
</dbReference>
<evidence type="ECO:0000256" key="13">
    <source>
        <dbReference type="ARBA" id="ARBA00023136"/>
    </source>
</evidence>
<protein>
    <recommendedName>
        <fullName evidence="6 19">Adenosylcobinamide-GDP ribazoletransferase</fullName>
        <ecNumber evidence="5 19">2.7.8.26</ecNumber>
    </recommendedName>
    <alternativeName>
        <fullName evidence="16 19">Cobalamin synthase</fullName>
    </alternativeName>
    <alternativeName>
        <fullName evidence="15 19">Cobalamin-5'-phosphate synthase</fullName>
    </alternativeName>
</protein>
<proteinExistence type="inferred from homology"/>
<organism evidence="20 21">
    <name type="scientific">Halopelagius longus</name>
    <dbReference type="NCBI Taxonomy" id="1236180"/>
    <lineage>
        <taxon>Archaea</taxon>
        <taxon>Methanobacteriati</taxon>
        <taxon>Methanobacteriota</taxon>
        <taxon>Stenosarchaea group</taxon>
        <taxon>Halobacteria</taxon>
        <taxon>Halobacteriales</taxon>
        <taxon>Haloferacaceae</taxon>
    </lineage>
</organism>
<comment type="function">
    <text evidence="14 19">Joins adenosylcobinamide-GDP and alpha-ribazole to generate adenosylcobalamin (Ado-cobalamin). Also synthesizes adenosylcobalamin 5'-phosphate from adenosylcobinamide-GDP and alpha-ribazole 5'-phosphate.</text>
</comment>
<comment type="pathway">
    <text evidence="3 19">Cofactor biosynthesis; adenosylcobalamin biosynthesis; adenosylcobalamin from cob(II)yrinate a,c-diamide: step 7/7.</text>
</comment>
<dbReference type="EMBL" id="FNKQ01000003">
    <property type="protein sequence ID" value="SDQ76404.1"/>
    <property type="molecule type" value="Genomic_DNA"/>
</dbReference>
<dbReference type="Proteomes" id="UP000199289">
    <property type="component" value="Unassembled WGS sequence"/>
</dbReference>
<accession>A0A1H1DIT1</accession>
<comment type="catalytic activity">
    <reaction evidence="17 19">
        <text>alpha-ribazole + adenosylcob(III)inamide-GDP = adenosylcob(III)alamin + GMP + H(+)</text>
        <dbReference type="Rhea" id="RHEA:16049"/>
        <dbReference type="ChEBI" id="CHEBI:10329"/>
        <dbReference type="ChEBI" id="CHEBI:15378"/>
        <dbReference type="ChEBI" id="CHEBI:18408"/>
        <dbReference type="ChEBI" id="CHEBI:58115"/>
        <dbReference type="ChEBI" id="CHEBI:60487"/>
        <dbReference type="EC" id="2.7.8.26"/>
    </reaction>
</comment>
<evidence type="ECO:0000256" key="10">
    <source>
        <dbReference type="ARBA" id="ARBA00022692"/>
    </source>
</evidence>
<dbReference type="GO" id="GO:0051073">
    <property type="term" value="F:adenosylcobinamide-GDP ribazoletransferase activity"/>
    <property type="evidence" value="ECO:0007669"/>
    <property type="project" value="UniProtKB-UniRule"/>
</dbReference>
<evidence type="ECO:0000256" key="16">
    <source>
        <dbReference type="ARBA" id="ARBA00032853"/>
    </source>
</evidence>
<feature type="transmembrane region" description="Helical" evidence="19">
    <location>
        <begin position="189"/>
        <end position="210"/>
    </location>
</feature>
<evidence type="ECO:0000313" key="20">
    <source>
        <dbReference type="EMBL" id="SDQ76404.1"/>
    </source>
</evidence>
<evidence type="ECO:0000256" key="3">
    <source>
        <dbReference type="ARBA" id="ARBA00004663"/>
    </source>
</evidence>
<evidence type="ECO:0000256" key="6">
    <source>
        <dbReference type="ARBA" id="ARBA00015850"/>
    </source>
</evidence>
<evidence type="ECO:0000256" key="1">
    <source>
        <dbReference type="ARBA" id="ARBA00001946"/>
    </source>
</evidence>
<feature type="transmembrane region" description="Helical" evidence="19">
    <location>
        <begin position="39"/>
        <end position="72"/>
    </location>
</feature>
<evidence type="ECO:0000256" key="14">
    <source>
        <dbReference type="ARBA" id="ARBA00025228"/>
    </source>
</evidence>
<name>A0A1H1DIT1_9EURY</name>
<evidence type="ECO:0000256" key="15">
    <source>
        <dbReference type="ARBA" id="ARBA00032605"/>
    </source>
</evidence>
<evidence type="ECO:0000256" key="4">
    <source>
        <dbReference type="ARBA" id="ARBA00010561"/>
    </source>
</evidence>
<keyword evidence="8 19" id="KW-0169">Cobalamin biosynthesis</keyword>
<dbReference type="PANTHER" id="PTHR34148">
    <property type="entry name" value="ADENOSYLCOBINAMIDE-GDP RIBAZOLETRANSFERASE"/>
    <property type="match status" value="1"/>
</dbReference>
<dbReference type="NCBIfam" id="TIGR00317">
    <property type="entry name" value="cobS"/>
    <property type="match status" value="1"/>
</dbReference>
<evidence type="ECO:0000256" key="18">
    <source>
        <dbReference type="ARBA" id="ARBA00049504"/>
    </source>
</evidence>
<dbReference type="PANTHER" id="PTHR34148:SF1">
    <property type="entry name" value="ADENOSYLCOBINAMIDE-GDP RIBAZOLETRANSFERASE"/>
    <property type="match status" value="1"/>
</dbReference>
<comment type="similarity">
    <text evidence="4 19">Belongs to the CobS family.</text>
</comment>
<comment type="catalytic activity">
    <reaction evidence="18 19">
        <text>alpha-ribazole 5'-phosphate + adenosylcob(III)inamide-GDP = adenosylcob(III)alamin 5'-phosphate + GMP + H(+)</text>
        <dbReference type="Rhea" id="RHEA:23560"/>
        <dbReference type="ChEBI" id="CHEBI:15378"/>
        <dbReference type="ChEBI" id="CHEBI:57918"/>
        <dbReference type="ChEBI" id="CHEBI:58115"/>
        <dbReference type="ChEBI" id="CHEBI:60487"/>
        <dbReference type="ChEBI" id="CHEBI:60493"/>
        <dbReference type="EC" id="2.7.8.26"/>
    </reaction>
</comment>
<evidence type="ECO:0000256" key="12">
    <source>
        <dbReference type="ARBA" id="ARBA00022989"/>
    </source>
</evidence>
<dbReference type="GO" id="GO:0005886">
    <property type="term" value="C:plasma membrane"/>
    <property type="evidence" value="ECO:0007669"/>
    <property type="project" value="UniProtKB-SubCell"/>
</dbReference>
<dbReference type="AlphaFoldDB" id="A0A1H1DIT1"/>
<comment type="cofactor">
    <cofactor evidence="1 19">
        <name>Mg(2+)</name>
        <dbReference type="ChEBI" id="CHEBI:18420"/>
    </cofactor>
</comment>
<evidence type="ECO:0000256" key="9">
    <source>
        <dbReference type="ARBA" id="ARBA00022679"/>
    </source>
</evidence>
<feature type="transmembrane region" description="Helical" evidence="19">
    <location>
        <begin position="105"/>
        <end position="126"/>
    </location>
</feature>
<keyword evidence="7 19" id="KW-1003">Cell membrane</keyword>
<keyword evidence="13 19" id="KW-0472">Membrane</keyword>
<evidence type="ECO:0000256" key="7">
    <source>
        <dbReference type="ARBA" id="ARBA00022475"/>
    </source>
</evidence>
<dbReference type="Pfam" id="PF02654">
    <property type="entry name" value="CobS"/>
    <property type="match status" value="1"/>
</dbReference>
<evidence type="ECO:0000256" key="5">
    <source>
        <dbReference type="ARBA" id="ARBA00013200"/>
    </source>
</evidence>
<evidence type="ECO:0000256" key="11">
    <source>
        <dbReference type="ARBA" id="ARBA00022842"/>
    </source>
</evidence>
<evidence type="ECO:0000313" key="21">
    <source>
        <dbReference type="Proteomes" id="UP000199289"/>
    </source>
</evidence>
<keyword evidence="10 19" id="KW-0812">Transmembrane</keyword>
<evidence type="ECO:0000256" key="8">
    <source>
        <dbReference type="ARBA" id="ARBA00022573"/>
    </source>
</evidence>
<keyword evidence="12 19" id="KW-1133">Transmembrane helix</keyword>
<dbReference type="HAMAP" id="MF_00719">
    <property type="entry name" value="CobS"/>
    <property type="match status" value="1"/>
</dbReference>
<keyword evidence="9 19" id="KW-0808">Transferase</keyword>
<dbReference type="InterPro" id="IPR003805">
    <property type="entry name" value="CobS"/>
</dbReference>
<gene>
    <name evidence="19" type="primary">cobS</name>
    <name evidence="20" type="ORF">SAMN05216278_2436</name>
</gene>
<dbReference type="GO" id="GO:0008818">
    <property type="term" value="F:cobalamin 5'-phosphate synthase activity"/>
    <property type="evidence" value="ECO:0007669"/>
    <property type="project" value="UniProtKB-UniRule"/>
</dbReference>
<comment type="subcellular location">
    <subcellularLocation>
        <location evidence="2 19">Cell membrane</location>
        <topology evidence="2 19">Multi-pass membrane protein</topology>
    </subcellularLocation>
</comment>
<evidence type="ECO:0000256" key="19">
    <source>
        <dbReference type="HAMAP-Rule" id="MF_00719"/>
    </source>
</evidence>
<reference evidence="21" key="1">
    <citation type="submission" date="2016-10" db="EMBL/GenBank/DDBJ databases">
        <authorList>
            <person name="Varghese N."/>
            <person name="Submissions S."/>
        </authorList>
    </citation>
    <scope>NUCLEOTIDE SEQUENCE [LARGE SCALE GENOMIC DNA]</scope>
    <source>
        <strain evidence="21">CGMCC 1.12397</strain>
    </source>
</reference>
<dbReference type="GO" id="GO:0009236">
    <property type="term" value="P:cobalamin biosynthetic process"/>
    <property type="evidence" value="ECO:0007669"/>
    <property type="project" value="UniProtKB-UniRule"/>
</dbReference>
<sequence length="256" mass="25560">MVLTLTAVRGGLTFLTRLPVESDEESWEAFRRTPAAFPLVGYVVGLLAALVLSLSLPAPTAVALYLLVLYLLTGVTHADGLADVGDAAAVHGEAERRTAVLKDSATGVGGALSLGVVLLVLALGALSLADASRWAYPAAVFAIALAAEVGAKTGMAYLVCTGSPAHEGMGSALAGEADAADFRSALVPLIPLALVAAFAGGAGVVAAALAPVGAAHLVGRWAEDRLGGVSGDVFGAANELGRAVGLHAGVIAWTLF</sequence>
<dbReference type="EC" id="2.7.8.26" evidence="5 19"/>
<keyword evidence="11 19" id="KW-0460">Magnesium</keyword>
<evidence type="ECO:0000256" key="17">
    <source>
        <dbReference type="ARBA" id="ARBA00048623"/>
    </source>
</evidence>
<evidence type="ECO:0000256" key="2">
    <source>
        <dbReference type="ARBA" id="ARBA00004651"/>
    </source>
</evidence>